<feature type="domain" description="Phosphatidylglycerol lysyltransferase C-terminal" evidence="1">
    <location>
        <begin position="23"/>
        <end position="293"/>
    </location>
</feature>
<dbReference type="EMBL" id="QSFT01000002">
    <property type="protein sequence ID" value="RHA78632.1"/>
    <property type="molecule type" value="Genomic_DNA"/>
</dbReference>
<dbReference type="GeneID" id="78406641"/>
<comment type="caution">
    <text evidence="2">The sequence shown here is derived from an EMBL/GenBank/DDBJ whole genome shotgun (WGS) entry which is preliminary data.</text>
</comment>
<dbReference type="InterPro" id="IPR016732">
    <property type="entry name" value="UCP018688"/>
</dbReference>
<dbReference type="PANTHER" id="PTHR41373:SF1">
    <property type="entry name" value="PHOSPHATIDYLGLYCEROL LYSYLTRANSFERASE C-TERMINAL DOMAIN-CONTAINING PROTEIN"/>
    <property type="match status" value="1"/>
</dbReference>
<dbReference type="PIRSF" id="PIRSF018688">
    <property type="entry name" value="UCP018688"/>
    <property type="match status" value="1"/>
</dbReference>
<dbReference type="AlphaFoldDB" id="A0A413T4J8"/>
<proteinExistence type="predicted"/>
<evidence type="ECO:0000313" key="2">
    <source>
        <dbReference type="EMBL" id="RHA78632.1"/>
    </source>
</evidence>
<evidence type="ECO:0000259" key="1">
    <source>
        <dbReference type="Pfam" id="PF09924"/>
    </source>
</evidence>
<dbReference type="Proteomes" id="UP000283855">
    <property type="component" value="Unassembled WGS sequence"/>
</dbReference>
<dbReference type="Gene3D" id="3.40.630.30">
    <property type="match status" value="1"/>
</dbReference>
<organism evidence="2 3">
    <name type="scientific">Phocaeicola coprophilus</name>
    <dbReference type="NCBI Taxonomy" id="387090"/>
    <lineage>
        <taxon>Bacteria</taxon>
        <taxon>Pseudomonadati</taxon>
        <taxon>Bacteroidota</taxon>
        <taxon>Bacteroidia</taxon>
        <taxon>Bacteroidales</taxon>
        <taxon>Bacteroidaceae</taxon>
        <taxon>Phocaeicola</taxon>
    </lineage>
</organism>
<dbReference type="PANTHER" id="PTHR41373">
    <property type="entry name" value="DUF2156 DOMAIN-CONTAINING PROTEIN"/>
    <property type="match status" value="1"/>
</dbReference>
<gene>
    <name evidence="2" type="ORF">DW921_01410</name>
</gene>
<accession>A0A413T4J8</accession>
<dbReference type="InterPro" id="IPR016181">
    <property type="entry name" value="Acyl_CoA_acyltransferase"/>
</dbReference>
<reference evidence="2 3" key="1">
    <citation type="submission" date="2018-08" db="EMBL/GenBank/DDBJ databases">
        <title>A genome reference for cultivated species of the human gut microbiota.</title>
        <authorList>
            <person name="Zou Y."/>
            <person name="Xue W."/>
            <person name="Luo G."/>
        </authorList>
    </citation>
    <scope>NUCLEOTIDE SEQUENCE [LARGE SCALE GENOMIC DNA]</scope>
    <source>
        <strain evidence="2 3">AM42-38</strain>
    </source>
</reference>
<dbReference type="RefSeq" id="WP_008142721.1">
    <property type="nucleotide sequence ID" value="NZ_CABJGD010000002.1"/>
</dbReference>
<dbReference type="InterPro" id="IPR024320">
    <property type="entry name" value="LPG_synthase_C"/>
</dbReference>
<name>A0A413T4J8_9BACT</name>
<dbReference type="SUPFAM" id="SSF55729">
    <property type="entry name" value="Acyl-CoA N-acyltransferases (Nat)"/>
    <property type="match status" value="2"/>
</dbReference>
<dbReference type="Pfam" id="PF09924">
    <property type="entry name" value="LPG_synthase_C"/>
    <property type="match status" value="1"/>
</dbReference>
<sequence length="309" mass="35525">MITFRPIELEDKARVQRYTLDSARRNCDLSFVNLYSWRFLYLTQLAEKDGFLLVRFYVDNELAYLMPVGQGDMKAIVEDLMADADRQGAPFRLLGVCADMYDELEQAFPGRFTFVSDRDYSDYIYLRSDLATLRGKKFQAKRNHINRFRSLYPDYEYQPLTPELIPECLRLESQWCKANDCAENEALQNERRSMNAALKSMDELDVTGGILRVGGKIVAFTFGAPVNHETFDTCVEKADTEIEGAYAMINYEFANHIPEQYVYINREEDLGLEGLRKAKLSYQPHTLLEKFIVGLKDEPAGTACSSHEG</sequence>
<protein>
    <submittedName>
        <fullName evidence="2">DUF2156 domain-containing protein</fullName>
    </submittedName>
</protein>
<evidence type="ECO:0000313" key="3">
    <source>
        <dbReference type="Proteomes" id="UP000283855"/>
    </source>
</evidence>